<dbReference type="STRING" id="870908.SAMN04488044_0764"/>
<gene>
    <name evidence="2" type="ORF">SAMN04488044_0764</name>
</gene>
<evidence type="ECO:0000313" key="2">
    <source>
        <dbReference type="EMBL" id="SHG43238.1"/>
    </source>
</evidence>
<sequence length="252" mass="26996">MINRLFSAGSSDDRASKRAVLGVSLPMNMEIARENADLDSQDHAEIASDGSGANSNVKVSTVTPIDAGNSVLRYPSQCSWPGIVPTAPAADISLPKNTRQAADPRPARAIRLHRAGRVASFGCTHKQTRGYSRCDYLRLRRSHVSPLAGLQPVAIQRLNRACLAQARAQVRLLSPVGMPQPALSSVQASTCSTARTTRANVTNPTSAPIAAQPINTTTKPYRGLGGFFMPRRLTAPLHLIKGHEPEGTFDVQ</sequence>
<organism evidence="2 3">
    <name type="scientific">Cognatishimia maritima</name>
    <dbReference type="NCBI Taxonomy" id="870908"/>
    <lineage>
        <taxon>Bacteria</taxon>
        <taxon>Pseudomonadati</taxon>
        <taxon>Pseudomonadota</taxon>
        <taxon>Alphaproteobacteria</taxon>
        <taxon>Rhodobacterales</taxon>
        <taxon>Paracoccaceae</taxon>
        <taxon>Cognatishimia</taxon>
    </lineage>
</organism>
<evidence type="ECO:0000256" key="1">
    <source>
        <dbReference type="SAM" id="MobiDB-lite"/>
    </source>
</evidence>
<name>A0A1M5JRU4_9RHOB</name>
<dbReference type="EMBL" id="FQWM01000001">
    <property type="protein sequence ID" value="SHG43238.1"/>
    <property type="molecule type" value="Genomic_DNA"/>
</dbReference>
<protein>
    <submittedName>
        <fullName evidence="2">Uncharacterized protein</fullName>
    </submittedName>
</protein>
<reference evidence="3" key="1">
    <citation type="submission" date="2016-11" db="EMBL/GenBank/DDBJ databases">
        <authorList>
            <person name="Varghese N."/>
            <person name="Submissions S."/>
        </authorList>
    </citation>
    <scope>NUCLEOTIDE SEQUENCE [LARGE SCALE GENOMIC DNA]</scope>
    <source>
        <strain evidence="3">DSM 28223</strain>
    </source>
</reference>
<dbReference type="Proteomes" id="UP000184211">
    <property type="component" value="Unassembled WGS sequence"/>
</dbReference>
<dbReference type="AlphaFoldDB" id="A0A1M5JRU4"/>
<proteinExistence type="predicted"/>
<evidence type="ECO:0000313" key="3">
    <source>
        <dbReference type="Proteomes" id="UP000184211"/>
    </source>
</evidence>
<accession>A0A1M5JRU4</accession>
<keyword evidence="3" id="KW-1185">Reference proteome</keyword>
<feature type="region of interest" description="Disordered" evidence="1">
    <location>
        <begin position="196"/>
        <end position="217"/>
    </location>
</feature>